<protein>
    <submittedName>
        <fullName evidence="3">Gibberellin 20 oxidase 1-A</fullName>
    </submittedName>
</protein>
<proteinExistence type="predicted"/>
<evidence type="ECO:0000313" key="3">
    <source>
        <dbReference type="EMBL" id="KAK8936547.1"/>
    </source>
</evidence>
<dbReference type="Proteomes" id="UP001418222">
    <property type="component" value="Unassembled WGS sequence"/>
</dbReference>
<dbReference type="InterPro" id="IPR044861">
    <property type="entry name" value="IPNS-like_FE2OG_OXY"/>
</dbReference>
<evidence type="ECO:0000256" key="1">
    <source>
        <dbReference type="SAM" id="MobiDB-lite"/>
    </source>
</evidence>
<feature type="region of interest" description="Disordered" evidence="1">
    <location>
        <begin position="14"/>
        <end position="40"/>
    </location>
</feature>
<gene>
    <name evidence="3" type="primary">GA20ox1A</name>
    <name evidence="3" type="ORF">KSP39_PZI012594</name>
</gene>
<keyword evidence="4" id="KW-1185">Reference proteome</keyword>
<dbReference type="AlphaFoldDB" id="A0AAP0BES2"/>
<dbReference type="Pfam" id="PF03171">
    <property type="entry name" value="2OG-FeII_Oxy"/>
    <property type="match status" value="1"/>
</dbReference>
<evidence type="ECO:0000259" key="2">
    <source>
        <dbReference type="Pfam" id="PF03171"/>
    </source>
</evidence>
<dbReference type="Gene3D" id="2.60.120.330">
    <property type="entry name" value="B-lactam Antibiotic, Isopenicillin N Synthase, Chain"/>
    <property type="match status" value="1"/>
</dbReference>
<dbReference type="EMBL" id="JBBWWQ010000010">
    <property type="protein sequence ID" value="KAK8936547.1"/>
    <property type="molecule type" value="Genomic_DNA"/>
</dbReference>
<sequence length="233" mass="26217">MHLPTVPLRFKIPDACTRRPKPPSESLSRNRPLKPSPDLILGARPHCDPESLTIIHLDDVIVRQIFSDDRWRTIFPKCDACVLNIGDTFGMHPKPSISSPNAMPASSTSGILSERKQKVNQPTNGLLQDPLARYWVVGSFSLNQINKVDVVHFQEEMYAKLMNHDLNIPKISPNSSPSINAMLSRPSHYKRAFTSSLLQEAFQHTPIDAGTKPDKSLRLNQREDINHVGEMNQ</sequence>
<organism evidence="3 4">
    <name type="scientific">Platanthera zijinensis</name>
    <dbReference type="NCBI Taxonomy" id="2320716"/>
    <lineage>
        <taxon>Eukaryota</taxon>
        <taxon>Viridiplantae</taxon>
        <taxon>Streptophyta</taxon>
        <taxon>Embryophyta</taxon>
        <taxon>Tracheophyta</taxon>
        <taxon>Spermatophyta</taxon>
        <taxon>Magnoliopsida</taxon>
        <taxon>Liliopsida</taxon>
        <taxon>Asparagales</taxon>
        <taxon>Orchidaceae</taxon>
        <taxon>Orchidoideae</taxon>
        <taxon>Orchideae</taxon>
        <taxon>Orchidinae</taxon>
        <taxon>Platanthera</taxon>
    </lineage>
</organism>
<evidence type="ECO:0000313" key="4">
    <source>
        <dbReference type="Proteomes" id="UP001418222"/>
    </source>
</evidence>
<dbReference type="SUPFAM" id="SSF51197">
    <property type="entry name" value="Clavaminate synthase-like"/>
    <property type="match status" value="1"/>
</dbReference>
<comment type="caution">
    <text evidence="3">The sequence shown here is derived from an EMBL/GenBank/DDBJ whole genome shotgun (WGS) entry which is preliminary data.</text>
</comment>
<reference evidence="3 4" key="1">
    <citation type="journal article" date="2022" name="Nat. Plants">
        <title>Genomes of leafy and leafless Platanthera orchids illuminate the evolution of mycoheterotrophy.</title>
        <authorList>
            <person name="Li M.H."/>
            <person name="Liu K.W."/>
            <person name="Li Z."/>
            <person name="Lu H.C."/>
            <person name="Ye Q.L."/>
            <person name="Zhang D."/>
            <person name="Wang J.Y."/>
            <person name="Li Y.F."/>
            <person name="Zhong Z.M."/>
            <person name="Liu X."/>
            <person name="Yu X."/>
            <person name="Liu D.K."/>
            <person name="Tu X.D."/>
            <person name="Liu B."/>
            <person name="Hao Y."/>
            <person name="Liao X.Y."/>
            <person name="Jiang Y.T."/>
            <person name="Sun W.H."/>
            <person name="Chen J."/>
            <person name="Chen Y.Q."/>
            <person name="Ai Y."/>
            <person name="Zhai J.W."/>
            <person name="Wu S.S."/>
            <person name="Zhou Z."/>
            <person name="Hsiao Y.Y."/>
            <person name="Wu W.L."/>
            <person name="Chen Y.Y."/>
            <person name="Lin Y.F."/>
            <person name="Hsu J.L."/>
            <person name="Li C.Y."/>
            <person name="Wang Z.W."/>
            <person name="Zhao X."/>
            <person name="Zhong W.Y."/>
            <person name="Ma X.K."/>
            <person name="Ma L."/>
            <person name="Huang J."/>
            <person name="Chen G.Z."/>
            <person name="Huang M.Z."/>
            <person name="Huang L."/>
            <person name="Peng D.H."/>
            <person name="Luo Y.B."/>
            <person name="Zou S.Q."/>
            <person name="Chen S.P."/>
            <person name="Lan S."/>
            <person name="Tsai W.C."/>
            <person name="Van de Peer Y."/>
            <person name="Liu Z.J."/>
        </authorList>
    </citation>
    <scope>NUCLEOTIDE SEQUENCE [LARGE SCALE GENOMIC DNA]</scope>
    <source>
        <strain evidence="3">Lor287</strain>
    </source>
</reference>
<dbReference type="InterPro" id="IPR027443">
    <property type="entry name" value="IPNS-like_sf"/>
</dbReference>
<name>A0AAP0BES2_9ASPA</name>
<accession>A0AAP0BES2</accession>
<feature type="domain" description="Isopenicillin N synthase-like Fe(2+) 2OG dioxygenase" evidence="2">
    <location>
        <begin position="32"/>
        <end position="91"/>
    </location>
</feature>